<protein>
    <submittedName>
        <fullName evidence="1">Uncharacterized protein</fullName>
    </submittedName>
</protein>
<comment type="caution">
    <text evidence="1">The sequence shown here is derived from an EMBL/GenBank/DDBJ whole genome shotgun (WGS) entry which is preliminary data.</text>
</comment>
<accession>A0A5J4W190</accession>
<proteinExistence type="predicted"/>
<sequence>MSDKEQKKMIIIEQRFAIIQIEGIGTCGGTLEQNNKAILSAIDNIYGIFRRWDSFFLTYDPIPYLLRQVEEQIEEEGAYEEIEANMFHLKVQEALGLNWSSSLKKSICNSKKDSSNGRDW</sequence>
<organism evidence="1 2">
    <name type="scientific">Streblomastix strix</name>
    <dbReference type="NCBI Taxonomy" id="222440"/>
    <lineage>
        <taxon>Eukaryota</taxon>
        <taxon>Metamonada</taxon>
        <taxon>Preaxostyla</taxon>
        <taxon>Oxymonadida</taxon>
        <taxon>Streblomastigidae</taxon>
        <taxon>Streblomastix</taxon>
    </lineage>
</organism>
<name>A0A5J4W190_9EUKA</name>
<dbReference type="Proteomes" id="UP000324800">
    <property type="component" value="Unassembled WGS sequence"/>
</dbReference>
<gene>
    <name evidence="1" type="ORF">EZS28_015910</name>
</gene>
<evidence type="ECO:0000313" key="2">
    <source>
        <dbReference type="Proteomes" id="UP000324800"/>
    </source>
</evidence>
<dbReference type="EMBL" id="SNRW01003934">
    <property type="protein sequence ID" value="KAA6388562.1"/>
    <property type="molecule type" value="Genomic_DNA"/>
</dbReference>
<dbReference type="AlphaFoldDB" id="A0A5J4W190"/>
<reference evidence="1 2" key="1">
    <citation type="submission" date="2019-03" db="EMBL/GenBank/DDBJ databases">
        <title>Single cell metagenomics reveals metabolic interactions within the superorganism composed of flagellate Streblomastix strix and complex community of Bacteroidetes bacteria on its surface.</title>
        <authorList>
            <person name="Treitli S.C."/>
            <person name="Kolisko M."/>
            <person name="Husnik F."/>
            <person name="Keeling P."/>
            <person name="Hampl V."/>
        </authorList>
    </citation>
    <scope>NUCLEOTIDE SEQUENCE [LARGE SCALE GENOMIC DNA]</scope>
    <source>
        <strain evidence="1">ST1C</strain>
    </source>
</reference>
<evidence type="ECO:0000313" key="1">
    <source>
        <dbReference type="EMBL" id="KAA6388562.1"/>
    </source>
</evidence>